<gene>
    <name evidence="2" type="ORF">RS030_81295</name>
</gene>
<evidence type="ECO:0000313" key="3">
    <source>
        <dbReference type="Proteomes" id="UP001311799"/>
    </source>
</evidence>
<feature type="transmembrane region" description="Helical" evidence="1">
    <location>
        <begin position="18"/>
        <end position="40"/>
    </location>
</feature>
<keyword evidence="1" id="KW-1133">Transmembrane helix</keyword>
<evidence type="ECO:0000313" key="2">
    <source>
        <dbReference type="EMBL" id="KAK6587621.1"/>
    </source>
</evidence>
<comment type="caution">
    <text evidence="2">The sequence shown here is derived from an EMBL/GenBank/DDBJ whole genome shotgun (WGS) entry which is preliminary data.</text>
</comment>
<dbReference type="EMBL" id="JAWDEY010000036">
    <property type="protein sequence ID" value="KAK6587621.1"/>
    <property type="molecule type" value="Genomic_DNA"/>
</dbReference>
<reference evidence="2 3" key="1">
    <citation type="submission" date="2023-10" db="EMBL/GenBank/DDBJ databases">
        <title>Comparative genomics analysis reveals potential genetic determinants of host preference in Cryptosporidium xiaoi.</title>
        <authorList>
            <person name="Xiao L."/>
            <person name="Li J."/>
        </authorList>
    </citation>
    <scope>NUCLEOTIDE SEQUENCE [LARGE SCALE GENOMIC DNA]</scope>
    <source>
        <strain evidence="2 3">52996</strain>
    </source>
</reference>
<proteinExistence type="predicted"/>
<accession>A0AAV9XSG6</accession>
<dbReference type="AlphaFoldDB" id="A0AAV9XSG6"/>
<evidence type="ECO:0000256" key="1">
    <source>
        <dbReference type="SAM" id="Phobius"/>
    </source>
</evidence>
<organism evidence="2 3">
    <name type="scientific">Cryptosporidium xiaoi</name>
    <dbReference type="NCBI Taxonomy" id="659607"/>
    <lineage>
        <taxon>Eukaryota</taxon>
        <taxon>Sar</taxon>
        <taxon>Alveolata</taxon>
        <taxon>Apicomplexa</taxon>
        <taxon>Conoidasida</taxon>
        <taxon>Coccidia</taxon>
        <taxon>Eucoccidiorida</taxon>
        <taxon>Eimeriorina</taxon>
        <taxon>Cryptosporidiidae</taxon>
        <taxon>Cryptosporidium</taxon>
    </lineage>
</organism>
<keyword evidence="3" id="KW-1185">Reference proteome</keyword>
<protein>
    <recommendedName>
        <fullName evidence="4">Transmembrane protein</fullName>
    </recommendedName>
</protein>
<sequence length="128" mass="15590">MNNQILLDILHSLRLKDWIKIIIALIIFTTTNILISKWLLREREEIAQRNENFIKKPYLNIHTDQRNSKLQCELKNKRLEELSNKQRVNSKLARQQRRDVCEVNLRLREIKQEAYEKRINERKQQKVS</sequence>
<keyword evidence="1" id="KW-0472">Membrane</keyword>
<dbReference type="Proteomes" id="UP001311799">
    <property type="component" value="Unassembled WGS sequence"/>
</dbReference>
<name>A0AAV9XSG6_9CRYT</name>
<evidence type="ECO:0008006" key="4">
    <source>
        <dbReference type="Google" id="ProtNLM"/>
    </source>
</evidence>
<keyword evidence="1" id="KW-0812">Transmembrane</keyword>